<evidence type="ECO:0000313" key="3">
    <source>
        <dbReference type="EMBL" id="KAB0639070.1"/>
    </source>
</evidence>
<sequence length="120" mass="12730">MRHLLRLSLASMAAVLATAWLPNAAHAQEASQAVEPAATFAPSLADATWMKRYAPLDEDTLSRQRGRAPGYVTVSTASQMAAGGNASVTLWDEITPPTPLPIPVDAQRAVQGNSASYTRK</sequence>
<evidence type="ECO:0000313" key="6">
    <source>
        <dbReference type="Proteomes" id="UP000473470"/>
    </source>
</evidence>
<dbReference type="EMBL" id="QTPM01000008">
    <property type="protein sequence ID" value="RQY95235.1"/>
    <property type="molecule type" value="Genomic_DNA"/>
</dbReference>
<evidence type="ECO:0008006" key="7">
    <source>
        <dbReference type="Google" id="ProtNLM"/>
    </source>
</evidence>
<evidence type="ECO:0000256" key="2">
    <source>
        <dbReference type="SAM" id="SignalP"/>
    </source>
</evidence>
<dbReference type="RefSeq" id="WP_063888826.1">
    <property type="nucleotide sequence ID" value="NZ_CABVPM010000002.1"/>
</dbReference>
<protein>
    <recommendedName>
        <fullName evidence="7">Lipase</fullName>
    </recommendedName>
</protein>
<name>A0A3N7X2P2_9BURK</name>
<dbReference type="Proteomes" id="UP000473470">
    <property type="component" value="Unassembled WGS sequence"/>
</dbReference>
<gene>
    <name evidence="4" type="ORF">DF017_08685</name>
    <name evidence="3" type="ORF">F7R25_09390</name>
</gene>
<feature type="region of interest" description="Disordered" evidence="1">
    <location>
        <begin position="99"/>
        <end position="120"/>
    </location>
</feature>
<reference evidence="3 6" key="2">
    <citation type="submission" date="2019-09" db="EMBL/GenBank/DDBJ databases">
        <title>Draft genome sequences of 48 bacterial type strains from the CCUG.</title>
        <authorList>
            <person name="Tunovic T."/>
            <person name="Pineiro-Iglesias B."/>
            <person name="Unosson C."/>
            <person name="Inganas E."/>
            <person name="Ohlen M."/>
            <person name="Cardew S."/>
            <person name="Jensie-Markopoulos S."/>
            <person name="Salva-Serra F."/>
            <person name="Jaen-Luchoro D."/>
            <person name="Karlsson R."/>
            <person name="Svensson-Stadler L."/>
            <person name="Chun J."/>
            <person name="Moore E."/>
        </authorList>
    </citation>
    <scope>NUCLEOTIDE SEQUENCE [LARGE SCALE GENOMIC DNA]</scope>
    <source>
        <strain evidence="3 6">CCUG 65686</strain>
    </source>
</reference>
<reference evidence="4 5" key="1">
    <citation type="submission" date="2018-08" db="EMBL/GenBank/DDBJ databases">
        <title>Comparative analysis of Burkholderia isolates from Puerto Rico.</title>
        <authorList>
            <person name="Hall C."/>
            <person name="Sahl J."/>
            <person name="Wagner D."/>
        </authorList>
    </citation>
    <scope>NUCLEOTIDE SEQUENCE [LARGE SCALE GENOMIC DNA]</scope>
    <source>
        <strain evidence="4 5">Bp8966</strain>
    </source>
</reference>
<dbReference type="GeneID" id="93054370"/>
<keyword evidence="2" id="KW-0732">Signal</keyword>
<dbReference type="EMBL" id="VZOK01000011">
    <property type="protein sequence ID" value="KAB0639070.1"/>
    <property type="molecule type" value="Genomic_DNA"/>
</dbReference>
<accession>A0A3N7X2P2</accession>
<evidence type="ECO:0000256" key="1">
    <source>
        <dbReference type="SAM" id="MobiDB-lite"/>
    </source>
</evidence>
<dbReference type="Proteomes" id="UP000281098">
    <property type="component" value="Unassembled WGS sequence"/>
</dbReference>
<feature type="chain" id="PRO_5043881979" description="Lipase" evidence="2">
    <location>
        <begin position="28"/>
        <end position="120"/>
    </location>
</feature>
<evidence type="ECO:0000313" key="5">
    <source>
        <dbReference type="Proteomes" id="UP000281098"/>
    </source>
</evidence>
<dbReference type="AlphaFoldDB" id="A0A3N7X2P2"/>
<organism evidence="3 6">
    <name type="scientific">Burkholderia stagnalis</name>
    <dbReference type="NCBI Taxonomy" id="1503054"/>
    <lineage>
        <taxon>Bacteria</taxon>
        <taxon>Pseudomonadati</taxon>
        <taxon>Pseudomonadota</taxon>
        <taxon>Betaproteobacteria</taxon>
        <taxon>Burkholderiales</taxon>
        <taxon>Burkholderiaceae</taxon>
        <taxon>Burkholderia</taxon>
        <taxon>Burkholderia cepacia complex</taxon>
    </lineage>
</organism>
<keyword evidence="5" id="KW-1185">Reference proteome</keyword>
<comment type="caution">
    <text evidence="3">The sequence shown here is derived from an EMBL/GenBank/DDBJ whole genome shotgun (WGS) entry which is preliminary data.</text>
</comment>
<proteinExistence type="predicted"/>
<feature type="compositionally biased region" description="Polar residues" evidence="1">
    <location>
        <begin position="110"/>
        <end position="120"/>
    </location>
</feature>
<evidence type="ECO:0000313" key="4">
    <source>
        <dbReference type="EMBL" id="RQY95235.1"/>
    </source>
</evidence>
<feature type="signal peptide" evidence="2">
    <location>
        <begin position="1"/>
        <end position="27"/>
    </location>
</feature>